<dbReference type="OrthoDB" id="10251809at2759"/>
<evidence type="ECO:0000256" key="7">
    <source>
        <dbReference type="SAM" id="MobiDB-lite"/>
    </source>
</evidence>
<organism evidence="8 9">
    <name type="scientific">Owenia fusiformis</name>
    <name type="common">Polychaete worm</name>
    <dbReference type="NCBI Taxonomy" id="6347"/>
    <lineage>
        <taxon>Eukaryota</taxon>
        <taxon>Metazoa</taxon>
        <taxon>Spiralia</taxon>
        <taxon>Lophotrochozoa</taxon>
        <taxon>Annelida</taxon>
        <taxon>Polychaeta</taxon>
        <taxon>Sedentaria</taxon>
        <taxon>Canalipalpata</taxon>
        <taxon>Sabellida</taxon>
        <taxon>Oweniida</taxon>
        <taxon>Oweniidae</taxon>
        <taxon>Owenia</taxon>
    </lineage>
</organism>
<gene>
    <name evidence="8" type="ORF">OFUS_LOCUS24577</name>
</gene>
<dbReference type="PANTHER" id="PTHR23337">
    <property type="entry name" value="ZINC FINGER CW-TYPE COILED-COIL DOMAIN PROTEIN 1"/>
    <property type="match status" value="1"/>
</dbReference>
<dbReference type="Pfam" id="PF07496">
    <property type="entry name" value="zf-CW"/>
    <property type="match status" value="1"/>
</dbReference>
<feature type="compositionally biased region" description="Basic and acidic residues" evidence="7">
    <location>
        <begin position="601"/>
        <end position="686"/>
    </location>
</feature>
<dbReference type="InterPro" id="IPR011124">
    <property type="entry name" value="Znf_CW"/>
</dbReference>
<dbReference type="SUPFAM" id="SSF55874">
    <property type="entry name" value="ATPase domain of HSP90 chaperone/DNA topoisomerase II/histidine kinase"/>
    <property type="match status" value="1"/>
</dbReference>
<comment type="caution">
    <text evidence="8">The sequence shown here is derived from an EMBL/GenBank/DDBJ whole genome shotgun (WGS) entry which is preliminary data.</text>
</comment>
<evidence type="ECO:0000313" key="9">
    <source>
        <dbReference type="Proteomes" id="UP000749559"/>
    </source>
</evidence>
<evidence type="ECO:0000256" key="3">
    <source>
        <dbReference type="ARBA" id="ARBA00022771"/>
    </source>
</evidence>
<dbReference type="InterPro" id="IPR041006">
    <property type="entry name" value="Morc_S5"/>
</dbReference>
<dbReference type="Proteomes" id="UP000749559">
    <property type="component" value="Unassembled WGS sequence"/>
</dbReference>
<feature type="compositionally biased region" description="Basic residues" evidence="7">
    <location>
        <begin position="687"/>
        <end position="697"/>
    </location>
</feature>
<feature type="compositionally biased region" description="Basic and acidic residues" evidence="7">
    <location>
        <begin position="840"/>
        <end position="849"/>
    </location>
</feature>
<evidence type="ECO:0000256" key="4">
    <source>
        <dbReference type="ARBA" id="ARBA00022833"/>
    </source>
</evidence>
<evidence type="ECO:0000256" key="5">
    <source>
        <dbReference type="ARBA" id="ARBA00023054"/>
    </source>
</evidence>
<dbReference type="Gene3D" id="3.30.565.10">
    <property type="entry name" value="Histidine kinase-like ATPase, C-terminal domain"/>
    <property type="match status" value="1"/>
</dbReference>
<keyword evidence="2" id="KW-0479">Metal-binding</keyword>
<name>A0A8J1UYG2_OWEFU</name>
<dbReference type="Pfam" id="PF17942">
    <property type="entry name" value="Morc6_S5"/>
    <property type="match status" value="1"/>
</dbReference>
<dbReference type="Gene3D" id="3.30.40.100">
    <property type="match status" value="1"/>
</dbReference>
<sequence length="999" mass="114495">MMSSYSGLSRAQLSYEYLHTNSTTHEFLFGALAELVDNARDASATKISIYSVPDKSLRGDYMLCFLDDGEGMDSGEASDIITFGKSTKKTLDSQMIGMYGNGLKSGSMRIGNDFCLFTKKGAEMTCVFLSRTFHEQEKIDEVIVPIPIFDATTKKSIASTAQEKERHEMEMQLIYKYSPFKNEKDFMAQFDKIDGSTGTLVIVYNMKLLDSGEPELDVNSDANDILLSSNKFSEFDADEGLMPERRSFRAYTALLYVDPRMRIFIQGKKVRTKRLANTLYKPRLYKFSSSRFKSRAESETQKAKDASRIADAKAREAESKAKNLETQLEKSGKMTKAQTTELRKLQAAASELRADANFKKNMAERKAKTLKDPKILNFIFGVNLDNRNQDGVFVYNCSRLIKMYQKVGPQADGGVFCSGVVGIVDVPYLVLEPTHNKQDFADAKEYRHLLKALGEHMVQYWKDIGIAQQGVTTFWTNFGYVSSNWKDNPSQDSKFLKKRAMQMNITLQCDMCLKWRMLPFSASNIGKDFPDDWECTDNTDPQHNTCATAEQRLNINEGVLKKEIKSKEDKAKDLEEEIKKKQQELEKMANKQTVHSSRQAKKMEEEKQREKERQEEEQQRELERREKEKERERIRLKNEREKERMRIEKEKEKARMAKEREKQAREREREKARMEKERERQRLERERKKKAAQKSKSAKVTSSSTRGRGGAATKRKMDESSSEEESESSEEEEEEVKPSPAKRKPTPKPVPVKKKEVSEDEMDEDKDVSMETTDITDTMSEDEESEVGTKVEAKVNNKWHTGTVIRVNKKDNKWKVKFDSYPKDKYDKWYPVLGGDIKSLRTDKKKDTKPPGGASPSQDTAPKPSSSTTDSASGQLVEELAHGYRTCLRYFLPPQWVMDKDAVATLTVQELANFNLDDFFDHYEKGLRKLVNSFQSEASAKQTEADTAKSKLSNVRKLIAKLLKSINEEFDIDPNQDNDSVDELLATCVKQVEEQNTQS</sequence>
<evidence type="ECO:0000256" key="6">
    <source>
        <dbReference type="ARBA" id="ARBA00023242"/>
    </source>
</evidence>
<dbReference type="EMBL" id="CAIIXF020000012">
    <property type="protein sequence ID" value="CAH1800727.1"/>
    <property type="molecule type" value="Genomic_DNA"/>
</dbReference>
<feature type="compositionally biased region" description="Basic and acidic residues" evidence="7">
    <location>
        <begin position="296"/>
        <end position="332"/>
    </location>
</feature>
<feature type="compositionally biased region" description="Acidic residues" evidence="7">
    <location>
        <begin position="720"/>
        <end position="735"/>
    </location>
</feature>
<protein>
    <submittedName>
        <fullName evidence="8">Uncharacterized protein</fullName>
    </submittedName>
</protein>
<feature type="region of interest" description="Disordered" evidence="7">
    <location>
        <begin position="840"/>
        <end position="874"/>
    </location>
</feature>
<dbReference type="GO" id="GO:0008270">
    <property type="term" value="F:zinc ion binding"/>
    <property type="evidence" value="ECO:0007669"/>
    <property type="project" value="UniProtKB-KW"/>
</dbReference>
<dbReference type="PANTHER" id="PTHR23337:SF3">
    <property type="entry name" value="MORC FAMILY CW-TYPE ZINC FINGER 2"/>
    <property type="match status" value="1"/>
</dbReference>
<dbReference type="Pfam" id="PF13589">
    <property type="entry name" value="HATPase_c_3"/>
    <property type="match status" value="1"/>
</dbReference>
<evidence type="ECO:0000313" key="8">
    <source>
        <dbReference type="EMBL" id="CAH1800727.1"/>
    </source>
</evidence>
<keyword evidence="6" id="KW-0539">Nucleus</keyword>
<feature type="region of interest" description="Disordered" evidence="7">
    <location>
        <begin position="584"/>
        <end position="794"/>
    </location>
</feature>
<keyword evidence="4" id="KW-0862">Zinc</keyword>
<reference evidence="8" key="1">
    <citation type="submission" date="2022-03" db="EMBL/GenBank/DDBJ databases">
        <authorList>
            <person name="Martin C."/>
        </authorList>
    </citation>
    <scope>NUCLEOTIDE SEQUENCE</scope>
</reference>
<dbReference type="Pfam" id="PF23327">
    <property type="entry name" value="Chromo_MORC2_6th"/>
    <property type="match status" value="1"/>
</dbReference>
<feature type="region of interest" description="Disordered" evidence="7">
    <location>
        <begin position="296"/>
        <end position="336"/>
    </location>
</feature>
<proteinExistence type="predicted"/>
<keyword evidence="3" id="KW-0863">Zinc-finger</keyword>
<dbReference type="GO" id="GO:0005634">
    <property type="term" value="C:nucleus"/>
    <property type="evidence" value="ECO:0007669"/>
    <property type="project" value="UniProtKB-SubCell"/>
</dbReference>
<accession>A0A8J1UYG2</accession>
<dbReference type="PROSITE" id="PS51050">
    <property type="entry name" value="ZF_CW"/>
    <property type="match status" value="1"/>
</dbReference>
<keyword evidence="9" id="KW-1185">Reference proteome</keyword>
<feature type="compositionally biased region" description="Polar residues" evidence="7">
    <location>
        <begin position="855"/>
        <end position="874"/>
    </location>
</feature>
<keyword evidence="5" id="KW-0175">Coiled coil</keyword>
<evidence type="ECO:0000256" key="2">
    <source>
        <dbReference type="ARBA" id="ARBA00022723"/>
    </source>
</evidence>
<dbReference type="Gene3D" id="2.30.30.140">
    <property type="match status" value="1"/>
</dbReference>
<evidence type="ECO:0000256" key="1">
    <source>
        <dbReference type="ARBA" id="ARBA00004123"/>
    </source>
</evidence>
<dbReference type="AlphaFoldDB" id="A0A8J1UYG2"/>
<comment type="subcellular location">
    <subcellularLocation>
        <location evidence="1">Nucleus</location>
    </subcellularLocation>
</comment>
<dbReference type="InterPro" id="IPR036890">
    <property type="entry name" value="HATPase_C_sf"/>
</dbReference>
<dbReference type="InterPro" id="IPR056360">
    <property type="entry name" value="Chromo_MORC2_6th"/>
</dbReference>